<comment type="caution">
    <text evidence="12">The sequence shown here is derived from an EMBL/GenBank/DDBJ whole genome shotgun (WGS) entry which is preliminary data.</text>
</comment>
<evidence type="ECO:0000256" key="1">
    <source>
        <dbReference type="ARBA" id="ARBA00007699"/>
    </source>
</evidence>
<feature type="domain" description="OBG-type G" evidence="10">
    <location>
        <begin position="160"/>
        <end position="333"/>
    </location>
</feature>
<comment type="subunit">
    <text evidence="8">Monomer.</text>
</comment>
<dbReference type="PRINTS" id="PR00326">
    <property type="entry name" value="GTP1OBG"/>
</dbReference>
<dbReference type="CDD" id="cd01898">
    <property type="entry name" value="Obg"/>
    <property type="match status" value="1"/>
</dbReference>
<keyword evidence="3 8" id="KW-0479">Metal-binding</keyword>
<keyword evidence="6 8" id="KW-0460">Magnesium</keyword>
<feature type="binding site" evidence="8">
    <location>
        <begin position="283"/>
        <end position="286"/>
    </location>
    <ligand>
        <name>GTP</name>
        <dbReference type="ChEBI" id="CHEBI:37565"/>
    </ligand>
</feature>
<gene>
    <name evidence="8" type="primary">obg</name>
    <name evidence="12" type="ORF">EDC56_3840</name>
</gene>
<dbReference type="GO" id="GO:0043022">
    <property type="term" value="F:ribosome binding"/>
    <property type="evidence" value="ECO:0007669"/>
    <property type="project" value="UniProtKB-ARBA"/>
</dbReference>
<dbReference type="GO" id="GO:0003924">
    <property type="term" value="F:GTPase activity"/>
    <property type="evidence" value="ECO:0007669"/>
    <property type="project" value="UniProtKB-UniRule"/>
</dbReference>
<proteinExistence type="inferred from homology"/>
<feature type="compositionally biased region" description="Acidic residues" evidence="9">
    <location>
        <begin position="384"/>
        <end position="398"/>
    </location>
</feature>
<dbReference type="InterPro" id="IPR036726">
    <property type="entry name" value="GTP1_OBG_dom_sf"/>
</dbReference>
<dbReference type="GO" id="GO:0000287">
    <property type="term" value="F:magnesium ion binding"/>
    <property type="evidence" value="ECO:0007669"/>
    <property type="project" value="InterPro"/>
</dbReference>
<dbReference type="OrthoDB" id="9807318at2"/>
<dbReference type="NCBIfam" id="NF008955">
    <property type="entry name" value="PRK12297.1"/>
    <property type="match status" value="1"/>
</dbReference>
<dbReference type="InterPro" id="IPR006169">
    <property type="entry name" value="GTP1_OBG_dom"/>
</dbReference>
<dbReference type="AlphaFoldDB" id="A0A3N2D4X1"/>
<keyword evidence="7 8" id="KW-0342">GTP-binding</keyword>
<evidence type="ECO:0000256" key="2">
    <source>
        <dbReference type="ARBA" id="ARBA00022490"/>
    </source>
</evidence>
<dbReference type="NCBIfam" id="NF008956">
    <property type="entry name" value="PRK12299.1"/>
    <property type="match status" value="1"/>
</dbReference>
<feature type="domain" description="Obg" evidence="11">
    <location>
        <begin position="1"/>
        <end position="159"/>
    </location>
</feature>
<evidence type="ECO:0000259" key="11">
    <source>
        <dbReference type="PROSITE" id="PS51883"/>
    </source>
</evidence>
<feature type="region of interest" description="Disordered" evidence="9">
    <location>
        <begin position="127"/>
        <end position="147"/>
    </location>
</feature>
<keyword evidence="4 8" id="KW-0547">Nucleotide-binding</keyword>
<dbReference type="PANTHER" id="PTHR11702:SF31">
    <property type="entry name" value="MITOCHONDRIAL RIBOSOME-ASSOCIATED GTPASE 2"/>
    <property type="match status" value="1"/>
</dbReference>
<evidence type="ECO:0000256" key="6">
    <source>
        <dbReference type="ARBA" id="ARBA00022842"/>
    </source>
</evidence>
<comment type="subcellular location">
    <subcellularLocation>
        <location evidence="8">Cytoplasm</location>
    </subcellularLocation>
</comment>
<dbReference type="SUPFAM" id="SSF82051">
    <property type="entry name" value="Obg GTP-binding protein N-terminal domain"/>
    <property type="match status" value="1"/>
</dbReference>
<dbReference type="FunFam" id="2.70.210.12:FF:000001">
    <property type="entry name" value="GTPase Obg"/>
    <property type="match status" value="1"/>
</dbReference>
<dbReference type="InterPro" id="IPR027417">
    <property type="entry name" value="P-loop_NTPase"/>
</dbReference>
<protein>
    <recommendedName>
        <fullName evidence="8">GTPase Obg</fullName>
        <ecNumber evidence="8">3.6.5.-</ecNumber>
    </recommendedName>
    <alternativeName>
        <fullName evidence="8">GTP-binding protein Obg</fullName>
    </alternativeName>
</protein>
<feature type="binding site" evidence="8">
    <location>
        <begin position="191"/>
        <end position="195"/>
    </location>
    <ligand>
        <name>GTP</name>
        <dbReference type="ChEBI" id="CHEBI:37565"/>
    </ligand>
</feature>
<dbReference type="EMBL" id="RKHR01000010">
    <property type="protein sequence ID" value="ROR94855.1"/>
    <property type="molecule type" value="Genomic_DNA"/>
</dbReference>
<evidence type="ECO:0000256" key="8">
    <source>
        <dbReference type="HAMAP-Rule" id="MF_01454"/>
    </source>
</evidence>
<keyword evidence="2 8" id="KW-0963">Cytoplasm</keyword>
<dbReference type="PIRSF" id="PIRSF002401">
    <property type="entry name" value="GTP_bd_Obg/CgtA"/>
    <property type="match status" value="1"/>
</dbReference>
<dbReference type="Pfam" id="PF01926">
    <property type="entry name" value="MMR_HSR1"/>
    <property type="match status" value="1"/>
</dbReference>
<feature type="binding site" evidence="8">
    <location>
        <begin position="213"/>
        <end position="216"/>
    </location>
    <ligand>
        <name>GTP</name>
        <dbReference type="ChEBI" id="CHEBI:37565"/>
    </ligand>
</feature>
<evidence type="ECO:0000313" key="13">
    <source>
        <dbReference type="Proteomes" id="UP000275394"/>
    </source>
</evidence>
<feature type="binding site" evidence="8">
    <location>
        <position position="193"/>
    </location>
    <ligand>
        <name>Mg(2+)</name>
        <dbReference type="ChEBI" id="CHEBI:18420"/>
    </ligand>
</feature>
<feature type="binding site" evidence="8">
    <location>
        <position position="173"/>
    </location>
    <ligand>
        <name>Mg(2+)</name>
        <dbReference type="ChEBI" id="CHEBI:18420"/>
    </ligand>
</feature>
<dbReference type="Proteomes" id="UP000275394">
    <property type="component" value="Unassembled WGS sequence"/>
</dbReference>
<evidence type="ECO:0000256" key="3">
    <source>
        <dbReference type="ARBA" id="ARBA00022723"/>
    </source>
</evidence>
<dbReference type="SUPFAM" id="SSF52540">
    <property type="entry name" value="P-loop containing nucleoside triphosphate hydrolases"/>
    <property type="match status" value="1"/>
</dbReference>
<comment type="cofactor">
    <cofactor evidence="8">
        <name>Mg(2+)</name>
        <dbReference type="ChEBI" id="CHEBI:18420"/>
    </cofactor>
</comment>
<dbReference type="RefSeq" id="WP_123714151.1">
    <property type="nucleotide sequence ID" value="NZ_RKHR01000010.1"/>
</dbReference>
<dbReference type="GO" id="GO:0005737">
    <property type="term" value="C:cytoplasm"/>
    <property type="evidence" value="ECO:0007669"/>
    <property type="project" value="UniProtKB-SubCell"/>
</dbReference>
<dbReference type="PROSITE" id="PS00905">
    <property type="entry name" value="GTP1_OBG"/>
    <property type="match status" value="1"/>
</dbReference>
<comment type="similarity">
    <text evidence="1 8">Belongs to the TRAFAC class OBG-HflX-like GTPase superfamily. OBG GTPase family.</text>
</comment>
<dbReference type="PROSITE" id="PS51883">
    <property type="entry name" value="OBG"/>
    <property type="match status" value="1"/>
</dbReference>
<organism evidence="12 13">
    <name type="scientific">Sinobacterium caligoides</name>
    <dbReference type="NCBI Taxonomy" id="933926"/>
    <lineage>
        <taxon>Bacteria</taxon>
        <taxon>Pseudomonadati</taxon>
        <taxon>Pseudomonadota</taxon>
        <taxon>Gammaproteobacteria</taxon>
        <taxon>Cellvibrionales</taxon>
        <taxon>Spongiibacteraceae</taxon>
        <taxon>Sinobacterium</taxon>
    </lineage>
</organism>
<feature type="binding site" evidence="8">
    <location>
        <begin position="166"/>
        <end position="173"/>
    </location>
    <ligand>
        <name>GTP</name>
        <dbReference type="ChEBI" id="CHEBI:37565"/>
    </ligand>
</feature>
<dbReference type="EC" id="3.6.5.-" evidence="8"/>
<evidence type="ECO:0000313" key="12">
    <source>
        <dbReference type="EMBL" id="ROR94855.1"/>
    </source>
</evidence>
<dbReference type="InterPro" id="IPR045086">
    <property type="entry name" value="OBG_GTPase"/>
</dbReference>
<feature type="region of interest" description="Disordered" evidence="9">
    <location>
        <begin position="378"/>
        <end position="405"/>
    </location>
</feature>
<sequence length="405" mass="44530">MKFVDEASILVQAGRGGYGALSFRREKYIAKGGPDGGDGGDGGSIWFEADSALNTLVDYRYTRKFFAKDGQRGQRSNMTGCKGEDMTIHVPVGCTVIDEDTEEVLGDLSEPGQRLLVAQGGFHGLGNTRFKSSTNRAPTQTTKGSEGEMRNLKLELKVLADVGLLGMPNAGKSTFIRSVSAARPKVANYPFTTLVPNLGVVSVQKHRSFVLADIPGLIEGASEGAGLGIRFLKHLTRARMLLHIVDVAPYDGVDPSDTAKKIVHELELFSPALAQRERWLVLNKLDLLPVEERQAKQQEIVSALGWEGPVYSVSAINGDGTELLVSDIMEHIEQQREREQAEPELLEQEREQQLLMQAQGRKRIEELAEHHALERAVARKAMLEGDDDDDDDDDDDHDVEIVYAP</sequence>
<dbReference type="InterPro" id="IPR006073">
    <property type="entry name" value="GTP-bd"/>
</dbReference>
<dbReference type="InterPro" id="IPR006074">
    <property type="entry name" value="GTP1-OBG_CS"/>
</dbReference>
<evidence type="ECO:0000256" key="7">
    <source>
        <dbReference type="ARBA" id="ARBA00023134"/>
    </source>
</evidence>
<reference evidence="12 13" key="1">
    <citation type="submission" date="2018-11" db="EMBL/GenBank/DDBJ databases">
        <title>Genomic Encyclopedia of Type Strains, Phase IV (KMG-IV): sequencing the most valuable type-strain genomes for metagenomic binning, comparative biology and taxonomic classification.</title>
        <authorList>
            <person name="Goeker M."/>
        </authorList>
    </citation>
    <scope>NUCLEOTIDE SEQUENCE [LARGE SCALE GENOMIC DNA]</scope>
    <source>
        <strain evidence="12 13">DSM 100316</strain>
    </source>
</reference>
<dbReference type="Gene3D" id="2.70.210.12">
    <property type="entry name" value="GTP1/OBG domain"/>
    <property type="match status" value="1"/>
</dbReference>
<dbReference type="GO" id="GO:0042254">
    <property type="term" value="P:ribosome biogenesis"/>
    <property type="evidence" value="ECO:0007669"/>
    <property type="project" value="UniProtKB-UniRule"/>
</dbReference>
<name>A0A3N2D4X1_9GAMM</name>
<dbReference type="PANTHER" id="PTHR11702">
    <property type="entry name" value="DEVELOPMENTALLY REGULATED GTP-BINDING PROTEIN-RELATED"/>
    <property type="match status" value="1"/>
</dbReference>
<evidence type="ECO:0000256" key="5">
    <source>
        <dbReference type="ARBA" id="ARBA00022801"/>
    </source>
</evidence>
<evidence type="ECO:0000259" key="10">
    <source>
        <dbReference type="PROSITE" id="PS51710"/>
    </source>
</evidence>
<evidence type="ECO:0000256" key="4">
    <source>
        <dbReference type="ARBA" id="ARBA00022741"/>
    </source>
</evidence>
<evidence type="ECO:0000256" key="9">
    <source>
        <dbReference type="SAM" id="MobiDB-lite"/>
    </source>
</evidence>
<dbReference type="Pfam" id="PF01018">
    <property type="entry name" value="GTP1_OBG"/>
    <property type="match status" value="1"/>
</dbReference>
<dbReference type="Gene3D" id="3.40.50.300">
    <property type="entry name" value="P-loop containing nucleotide triphosphate hydrolases"/>
    <property type="match status" value="1"/>
</dbReference>
<feature type="compositionally biased region" description="Polar residues" evidence="9">
    <location>
        <begin position="129"/>
        <end position="144"/>
    </location>
</feature>
<dbReference type="NCBIfam" id="TIGR02729">
    <property type="entry name" value="Obg_CgtA"/>
    <property type="match status" value="1"/>
</dbReference>
<dbReference type="HAMAP" id="MF_01454">
    <property type="entry name" value="GTPase_Obg"/>
    <property type="match status" value="1"/>
</dbReference>
<keyword evidence="5 8" id="KW-0378">Hydrolase</keyword>
<dbReference type="InterPro" id="IPR014100">
    <property type="entry name" value="GTP-bd_Obg/CgtA"/>
</dbReference>
<feature type="binding site" evidence="8">
    <location>
        <begin position="314"/>
        <end position="316"/>
    </location>
    <ligand>
        <name>GTP</name>
        <dbReference type="ChEBI" id="CHEBI:37565"/>
    </ligand>
</feature>
<comment type="function">
    <text evidence="8">An essential GTPase which binds GTP, GDP and possibly (p)ppGpp with moderate affinity, with high nucleotide exchange rates and a fairly low GTP hydrolysis rate. Plays a role in control of the cell cycle, stress response, ribosome biogenesis and in those bacteria that undergo differentiation, in morphogenesis control.</text>
</comment>
<accession>A0A3N2D4X1</accession>
<dbReference type="PROSITE" id="PS51710">
    <property type="entry name" value="G_OBG"/>
    <property type="match status" value="1"/>
</dbReference>
<keyword evidence="13" id="KW-1185">Reference proteome</keyword>
<dbReference type="GO" id="GO:0005525">
    <property type="term" value="F:GTP binding"/>
    <property type="evidence" value="ECO:0007669"/>
    <property type="project" value="UniProtKB-UniRule"/>
</dbReference>
<dbReference type="InterPro" id="IPR031167">
    <property type="entry name" value="G_OBG"/>
</dbReference>